<dbReference type="Pfam" id="PF14905">
    <property type="entry name" value="OMP_b-brl_3"/>
    <property type="match status" value="1"/>
</dbReference>
<dbReference type="InterPro" id="IPR037066">
    <property type="entry name" value="Plug_dom_sf"/>
</dbReference>
<evidence type="ECO:0000313" key="9">
    <source>
        <dbReference type="EMBL" id="MFD2589965.1"/>
    </source>
</evidence>
<keyword evidence="6 7" id="KW-0998">Cell outer membrane</keyword>
<sequence length="796" mass="89718">MKGKLQQFLCLVLLINTLFGIHRLKAQQAKVITGGIKGVIVDASTQSPIPYATIVVKSKQDQITLTGGISNDKGKFEIEAISSGDIVVLIQFIGYKTIRREISLKNTIEDMGILSLSEEAQALASVDIIAERSTIEQRIDRKVINVGKDLTTAGASAADIMSNIPSVDVDQDGNVSLRGNTNVQVFIDGKPTNISSDQLLQQIPSTSIKKIELITNPSAKYTPEGMSGIINVVLRKEVTTGFNGSVNTGFIVWDHIQFNGSTDLNYKTGDINIYGSYGTNLRKRRVIGNIRRPLDASNEDWYSNRDGNSQLFKIGLDYTIGKKSKLSLYTNQNIFENDILADNQVSFTGATAFINQHYTSLRENTNASYNIDFKQEFNKGQTLEFEADYNRYKGSDIADFSVGNEQGSNIYLEDVSDTRDNTVLNLDYVYPISKKTTLEIGAEARLQEIDNTFMTTNLHNEDATYSYSRDIYSLYTTFGQNLGKWSYQLGARFENYEATGDFKESNKEPQLFEDVIFSIYPSAFIKYTPNIETQNNSYQLSYSRRVDRPGLNQITPIRVWSSARVTNVGNPSLNPQFTNSIEANYTRRLPKGSITTGIFYRSISDEITRFAFQDPELPAQILFSYNNYKDNTAYGFEISGSYKPFSWWNGNVSFDVYAQTQKGVTEGEEIAVDNVLYNMRMTHSFKVNKKFSLQLFGMYRGANDNLQYETKALYFVNAGARYSFANRSGTVSLNMNDVFNTQQFSFNAYRPITQIGTFNWNSRTVYLGLSYRFGKKHTGLKRKKRDANEKKGGDFL</sequence>
<evidence type="ECO:0000256" key="5">
    <source>
        <dbReference type="ARBA" id="ARBA00023136"/>
    </source>
</evidence>
<dbReference type="Pfam" id="PF13715">
    <property type="entry name" value="CarbopepD_reg_2"/>
    <property type="match status" value="1"/>
</dbReference>
<dbReference type="EMBL" id="JBHULX010000002">
    <property type="protein sequence ID" value="MFD2589965.1"/>
    <property type="molecule type" value="Genomic_DNA"/>
</dbReference>
<comment type="similarity">
    <text evidence="7">Belongs to the TonB-dependent receptor family.</text>
</comment>
<dbReference type="InterPro" id="IPR036942">
    <property type="entry name" value="Beta-barrel_TonB_sf"/>
</dbReference>
<keyword evidence="5 7" id="KW-0472">Membrane</keyword>
<dbReference type="InterPro" id="IPR008969">
    <property type="entry name" value="CarboxyPept-like_regulatory"/>
</dbReference>
<keyword evidence="10" id="KW-1185">Reference proteome</keyword>
<evidence type="ECO:0000256" key="3">
    <source>
        <dbReference type="ARBA" id="ARBA00022452"/>
    </source>
</evidence>
<gene>
    <name evidence="9" type="ORF">ACFSTE_03930</name>
</gene>
<evidence type="ECO:0000313" key="10">
    <source>
        <dbReference type="Proteomes" id="UP001597459"/>
    </source>
</evidence>
<protein>
    <submittedName>
        <fullName evidence="9">Outer membrane beta-barrel protein</fullName>
    </submittedName>
</protein>
<comment type="subcellular location">
    <subcellularLocation>
        <location evidence="1 7">Cell outer membrane</location>
        <topology evidence="1 7">Multi-pass membrane protein</topology>
    </subcellularLocation>
</comment>
<proteinExistence type="inferred from homology"/>
<dbReference type="Gene3D" id="2.170.130.10">
    <property type="entry name" value="TonB-dependent receptor, plug domain"/>
    <property type="match status" value="1"/>
</dbReference>
<dbReference type="Gene3D" id="2.40.170.20">
    <property type="entry name" value="TonB-dependent receptor, beta-barrel domain"/>
    <property type="match status" value="1"/>
</dbReference>
<dbReference type="InterPro" id="IPR039426">
    <property type="entry name" value="TonB-dep_rcpt-like"/>
</dbReference>
<dbReference type="RefSeq" id="WP_378256091.1">
    <property type="nucleotide sequence ID" value="NZ_JBHSJV010000001.1"/>
</dbReference>
<reference evidence="10" key="1">
    <citation type="journal article" date="2019" name="Int. J. Syst. Evol. Microbiol.">
        <title>The Global Catalogue of Microorganisms (GCM) 10K type strain sequencing project: providing services to taxonomists for standard genome sequencing and annotation.</title>
        <authorList>
            <consortium name="The Broad Institute Genomics Platform"/>
            <consortium name="The Broad Institute Genome Sequencing Center for Infectious Disease"/>
            <person name="Wu L."/>
            <person name="Ma J."/>
        </authorList>
    </citation>
    <scope>NUCLEOTIDE SEQUENCE [LARGE SCALE GENOMIC DNA]</scope>
    <source>
        <strain evidence="10">KCTC 42423</strain>
    </source>
</reference>
<dbReference type="InterPro" id="IPR041700">
    <property type="entry name" value="OMP_b-brl_3"/>
</dbReference>
<dbReference type="Gene3D" id="2.60.40.1120">
    <property type="entry name" value="Carboxypeptidase-like, regulatory domain"/>
    <property type="match status" value="1"/>
</dbReference>
<keyword evidence="4 7" id="KW-0812">Transmembrane</keyword>
<dbReference type="SUPFAM" id="SSF49464">
    <property type="entry name" value="Carboxypeptidase regulatory domain-like"/>
    <property type="match status" value="1"/>
</dbReference>
<keyword evidence="2 7" id="KW-0813">Transport</keyword>
<dbReference type="SUPFAM" id="SSF56935">
    <property type="entry name" value="Porins"/>
    <property type="match status" value="1"/>
</dbReference>
<name>A0ABW5N605_9FLAO</name>
<evidence type="ECO:0000256" key="2">
    <source>
        <dbReference type="ARBA" id="ARBA00022448"/>
    </source>
</evidence>
<accession>A0ABW5N605</accession>
<evidence type="ECO:0000256" key="1">
    <source>
        <dbReference type="ARBA" id="ARBA00004571"/>
    </source>
</evidence>
<dbReference type="Proteomes" id="UP001597459">
    <property type="component" value="Unassembled WGS sequence"/>
</dbReference>
<dbReference type="PANTHER" id="PTHR40980">
    <property type="entry name" value="PLUG DOMAIN-CONTAINING PROTEIN"/>
    <property type="match status" value="1"/>
</dbReference>
<evidence type="ECO:0000256" key="7">
    <source>
        <dbReference type="PROSITE-ProRule" id="PRU01360"/>
    </source>
</evidence>
<evidence type="ECO:0000256" key="4">
    <source>
        <dbReference type="ARBA" id="ARBA00022692"/>
    </source>
</evidence>
<feature type="domain" description="Outer membrane protein beta-barrel" evidence="8">
    <location>
        <begin position="377"/>
        <end position="771"/>
    </location>
</feature>
<organism evidence="9 10">
    <name type="scientific">Aquimarina hainanensis</name>
    <dbReference type="NCBI Taxonomy" id="1578017"/>
    <lineage>
        <taxon>Bacteria</taxon>
        <taxon>Pseudomonadati</taxon>
        <taxon>Bacteroidota</taxon>
        <taxon>Flavobacteriia</taxon>
        <taxon>Flavobacteriales</taxon>
        <taxon>Flavobacteriaceae</taxon>
        <taxon>Aquimarina</taxon>
    </lineage>
</organism>
<evidence type="ECO:0000256" key="6">
    <source>
        <dbReference type="ARBA" id="ARBA00023237"/>
    </source>
</evidence>
<keyword evidence="3 7" id="KW-1134">Transmembrane beta strand</keyword>
<comment type="caution">
    <text evidence="9">The sequence shown here is derived from an EMBL/GenBank/DDBJ whole genome shotgun (WGS) entry which is preliminary data.</text>
</comment>
<dbReference type="PROSITE" id="PS52016">
    <property type="entry name" value="TONB_DEPENDENT_REC_3"/>
    <property type="match status" value="1"/>
</dbReference>
<dbReference type="PANTHER" id="PTHR40980:SF4">
    <property type="entry name" value="TONB-DEPENDENT RECEPTOR-LIKE BETA-BARREL DOMAIN-CONTAINING PROTEIN"/>
    <property type="match status" value="1"/>
</dbReference>
<evidence type="ECO:0000259" key="8">
    <source>
        <dbReference type="Pfam" id="PF14905"/>
    </source>
</evidence>